<dbReference type="InterPro" id="IPR051044">
    <property type="entry name" value="MAG_DAG_Lipase"/>
</dbReference>
<feature type="domain" description="Serine aminopeptidase S33" evidence="2">
    <location>
        <begin position="162"/>
        <end position="298"/>
    </location>
</feature>
<protein>
    <submittedName>
        <fullName evidence="3">Alpha/beta hydrolase</fullName>
    </submittedName>
</protein>
<accession>A0A179B3W9</accession>
<dbReference type="PANTHER" id="PTHR11614">
    <property type="entry name" value="PHOSPHOLIPASE-RELATED"/>
    <property type="match status" value="1"/>
</dbReference>
<feature type="region of interest" description="Disordered" evidence="1">
    <location>
        <begin position="85"/>
        <end position="154"/>
    </location>
</feature>
<dbReference type="Pfam" id="PF12146">
    <property type="entry name" value="Hydrolase_4"/>
    <property type="match status" value="1"/>
</dbReference>
<feature type="compositionally biased region" description="Basic and acidic residues" evidence="1">
    <location>
        <begin position="106"/>
        <end position="151"/>
    </location>
</feature>
<sequence>MAERWEPDFLGPGFFARTFSLPDDDEGAVVTTVVRYRPEASNFDAGKAHHARAGVAQYSSKKTANPGVAQQPGENADLSVAAHSPEKTAAPDAAQQPGENAGPGFEQERSAERKRAVEREPDAEQKRIAQPKRGAERGRDAEIERSPEPEGWKANPRNPAFAFLAVHGWNDYFYQTELARYVDSIGGAFYAVDLRKFGRSLREGQTFGYIRNFDEYDDELHICHDLIYEELGPKIPLVLYGHSTGGLACALWADRHPGAADGLVLNSPWLEYHGSTGMRQAGAPVIEVLARTSPTVVLPTAEDDFYQRALTAWRPDPDAEAVPGHEGSDDPFWTTGWNPNPEFRTGSGAPVRPGWLSAVLNGHARVAAGLDVGCPILVLTSARSLTGNAWSEDFRAVDSVLDVKQIWKRVPELGSHTTLVKLDDAVHDVTFSRREVRERAFEEIGRFLRAYVTDPARM</sequence>
<comment type="caution">
    <text evidence="3">The sequence shown here is derived from an EMBL/GenBank/DDBJ whole genome shotgun (WGS) entry which is preliminary data.</text>
</comment>
<keyword evidence="3" id="KW-0378">Hydrolase</keyword>
<evidence type="ECO:0000313" key="3">
    <source>
        <dbReference type="EMBL" id="OAP85714.1"/>
    </source>
</evidence>
<proteinExistence type="predicted"/>
<dbReference type="GO" id="GO:0016787">
    <property type="term" value="F:hydrolase activity"/>
    <property type="evidence" value="ECO:0007669"/>
    <property type="project" value="UniProtKB-KW"/>
</dbReference>
<dbReference type="OrthoDB" id="9801217at2"/>
<evidence type="ECO:0000259" key="2">
    <source>
        <dbReference type="Pfam" id="PF12146"/>
    </source>
</evidence>
<dbReference type="Gene3D" id="3.40.50.1820">
    <property type="entry name" value="alpha/beta hydrolase"/>
    <property type="match status" value="1"/>
</dbReference>
<dbReference type="EMBL" id="LVZK01000001">
    <property type="protein sequence ID" value="OAP85714.1"/>
    <property type="molecule type" value="Genomic_DNA"/>
</dbReference>
<dbReference type="AlphaFoldDB" id="A0A179B3W9"/>
<keyword evidence="4" id="KW-1185">Reference proteome</keyword>
<dbReference type="RefSeq" id="WP_064230702.1">
    <property type="nucleotide sequence ID" value="NZ_LVZK01000001.1"/>
</dbReference>
<reference evidence="3 4" key="1">
    <citation type="submission" date="2016-04" db="EMBL/GenBank/DDBJ databases">
        <title>Peptidophaga gingivicola gen. nov., sp. nov., isolated from human subgingival plaque.</title>
        <authorList>
            <person name="Beall C.J."/>
            <person name="Mokrzan E.M."/>
            <person name="Griffen A.L."/>
            <person name="Leys E.J."/>
        </authorList>
    </citation>
    <scope>NUCLEOTIDE SEQUENCE [LARGE SCALE GENOMIC DNA]</scope>
    <source>
        <strain evidence="3 4">BA112</strain>
    </source>
</reference>
<evidence type="ECO:0000313" key="4">
    <source>
        <dbReference type="Proteomes" id="UP000078368"/>
    </source>
</evidence>
<gene>
    <name evidence="3" type="ORF">A4H34_00490</name>
</gene>
<dbReference type="InterPro" id="IPR029058">
    <property type="entry name" value="AB_hydrolase_fold"/>
</dbReference>
<feature type="region of interest" description="Disordered" evidence="1">
    <location>
        <begin position="54"/>
        <end position="73"/>
    </location>
</feature>
<dbReference type="SUPFAM" id="SSF53474">
    <property type="entry name" value="alpha/beta-Hydrolases"/>
    <property type="match status" value="1"/>
</dbReference>
<name>A0A179B3W9_9ACTO</name>
<dbReference type="InterPro" id="IPR022742">
    <property type="entry name" value="Hydrolase_4"/>
</dbReference>
<evidence type="ECO:0000256" key="1">
    <source>
        <dbReference type="SAM" id="MobiDB-lite"/>
    </source>
</evidence>
<dbReference type="STRING" id="1823756.A4H34_00490"/>
<organism evidence="3 4">
    <name type="scientific">Peptidiphaga gingivicola</name>
    <dbReference type="NCBI Taxonomy" id="2741497"/>
    <lineage>
        <taxon>Bacteria</taxon>
        <taxon>Bacillati</taxon>
        <taxon>Actinomycetota</taxon>
        <taxon>Actinomycetes</taxon>
        <taxon>Actinomycetales</taxon>
        <taxon>Actinomycetaceae</taxon>
        <taxon>Peptidiphaga</taxon>
    </lineage>
</organism>
<dbReference type="Proteomes" id="UP000078368">
    <property type="component" value="Unassembled WGS sequence"/>
</dbReference>